<evidence type="ECO:0000313" key="8">
    <source>
        <dbReference type="EMBL" id="TBN56042.1"/>
    </source>
</evidence>
<dbReference type="NCBIfam" id="NF006521">
    <property type="entry name" value="PRK08965.1-5"/>
    <property type="match status" value="1"/>
</dbReference>
<organism evidence="8 9">
    <name type="scientific">Glaciihabitans arcticus</name>
    <dbReference type="NCBI Taxonomy" id="2668039"/>
    <lineage>
        <taxon>Bacteria</taxon>
        <taxon>Bacillati</taxon>
        <taxon>Actinomycetota</taxon>
        <taxon>Actinomycetes</taxon>
        <taxon>Micrococcales</taxon>
        <taxon>Microbacteriaceae</taxon>
        <taxon>Glaciihabitans</taxon>
    </lineage>
</organism>
<keyword evidence="3" id="KW-1003">Cell membrane</keyword>
<evidence type="ECO:0000256" key="5">
    <source>
        <dbReference type="ARBA" id="ARBA00022989"/>
    </source>
</evidence>
<evidence type="ECO:0000256" key="7">
    <source>
        <dbReference type="SAM" id="Phobius"/>
    </source>
</evidence>
<accession>A0A4Q9GMN7</accession>
<evidence type="ECO:0000256" key="2">
    <source>
        <dbReference type="ARBA" id="ARBA00006228"/>
    </source>
</evidence>
<dbReference type="GO" id="GO:0008324">
    <property type="term" value="F:monoatomic cation transmembrane transporter activity"/>
    <property type="evidence" value="ECO:0007669"/>
    <property type="project" value="InterPro"/>
</dbReference>
<feature type="transmembrane region" description="Helical" evidence="7">
    <location>
        <begin position="21"/>
        <end position="39"/>
    </location>
</feature>
<dbReference type="EMBL" id="SISG01000001">
    <property type="protein sequence ID" value="TBN56042.1"/>
    <property type="molecule type" value="Genomic_DNA"/>
</dbReference>
<evidence type="ECO:0000256" key="3">
    <source>
        <dbReference type="ARBA" id="ARBA00022475"/>
    </source>
</evidence>
<evidence type="ECO:0000313" key="9">
    <source>
        <dbReference type="Proteomes" id="UP000294194"/>
    </source>
</evidence>
<proteinExistence type="inferred from homology"/>
<gene>
    <name evidence="8" type="ORF">EYE40_00755</name>
</gene>
<feature type="transmembrane region" description="Helical" evidence="7">
    <location>
        <begin position="45"/>
        <end position="63"/>
    </location>
</feature>
<dbReference type="RefSeq" id="WP_130980153.1">
    <property type="nucleotide sequence ID" value="NZ_SISG01000001.1"/>
</dbReference>
<dbReference type="Pfam" id="PF01899">
    <property type="entry name" value="MNHE"/>
    <property type="match status" value="1"/>
</dbReference>
<feature type="transmembrane region" description="Helical" evidence="7">
    <location>
        <begin position="121"/>
        <end position="139"/>
    </location>
</feature>
<dbReference type="GO" id="GO:0005886">
    <property type="term" value="C:plasma membrane"/>
    <property type="evidence" value="ECO:0007669"/>
    <property type="project" value="UniProtKB-SubCell"/>
</dbReference>
<keyword evidence="5 7" id="KW-1133">Transmembrane helix</keyword>
<dbReference type="AlphaFoldDB" id="A0A4Q9GMN7"/>
<evidence type="ECO:0000256" key="6">
    <source>
        <dbReference type="ARBA" id="ARBA00023136"/>
    </source>
</evidence>
<dbReference type="InterPro" id="IPR002758">
    <property type="entry name" value="Cation_antiport_E"/>
</dbReference>
<evidence type="ECO:0000256" key="4">
    <source>
        <dbReference type="ARBA" id="ARBA00022692"/>
    </source>
</evidence>
<reference evidence="9" key="1">
    <citation type="submission" date="2019-02" db="EMBL/GenBank/DDBJ databases">
        <title>Glaciihabitans arcticus sp. nov., a psychrotolerant bacterium isolated from polar soil.</title>
        <authorList>
            <person name="Dahal R.H."/>
        </authorList>
    </citation>
    <scope>NUCLEOTIDE SEQUENCE [LARGE SCALE GENOMIC DNA]</scope>
    <source>
        <strain evidence="9">RP-3-7</strain>
    </source>
</reference>
<name>A0A4Q9GMN7_9MICO</name>
<feature type="transmembrane region" description="Helical" evidence="7">
    <location>
        <begin position="75"/>
        <end position="101"/>
    </location>
</feature>
<dbReference type="PANTHER" id="PTHR34584:SF1">
    <property type="entry name" value="NA(+)_H(+) ANTIPORTER SUBUNIT E1"/>
    <property type="match status" value="1"/>
</dbReference>
<keyword evidence="6 7" id="KW-0472">Membrane</keyword>
<comment type="caution">
    <text evidence="8">The sequence shown here is derived from an EMBL/GenBank/DDBJ whole genome shotgun (WGS) entry which is preliminary data.</text>
</comment>
<dbReference type="Proteomes" id="UP000294194">
    <property type="component" value="Unassembled WGS sequence"/>
</dbReference>
<evidence type="ECO:0000256" key="1">
    <source>
        <dbReference type="ARBA" id="ARBA00004651"/>
    </source>
</evidence>
<comment type="similarity">
    <text evidence="2">Belongs to the CPA3 antiporters (TC 2.A.63) subunit E family.</text>
</comment>
<keyword evidence="4 7" id="KW-0812">Transmembrane</keyword>
<protein>
    <submittedName>
        <fullName evidence="8">Na+/H+ antiporter subunit E</fullName>
    </submittedName>
</protein>
<keyword evidence="9" id="KW-1185">Reference proteome</keyword>
<comment type="subcellular location">
    <subcellularLocation>
        <location evidence="1">Cell membrane</location>
        <topology evidence="1">Multi-pass membrane protein</topology>
    </subcellularLocation>
</comment>
<dbReference type="PANTHER" id="PTHR34584">
    <property type="entry name" value="NA(+)/H(+) ANTIPORTER SUBUNIT E1"/>
    <property type="match status" value="1"/>
</dbReference>
<sequence length="190" mass="20755">MTDQKATETKAIDTKAHRITLLQQTPLLVVLVVLWMLLWGSLTPLTIVTGIVLAFGVTRVFYLPAVELSGRFHPFWFLVFLGRFFGELVVASFQVAAQAFAPRGVTSNAVIGVQLATRSDFIMTITAIALSLIPGSIVVEADRARGILYLHTLGVTSAAEVEKARDNALLTEARLVQAFGSRDDMDRVKP</sequence>